<dbReference type="Gene3D" id="3.30.980.40">
    <property type="match status" value="1"/>
</dbReference>
<evidence type="ECO:0000256" key="4">
    <source>
        <dbReference type="ARBA" id="ARBA00022741"/>
    </source>
</evidence>
<comment type="similarity">
    <text evidence="2">Belongs to the FtsK/SpoIIIE/SftA family.</text>
</comment>
<dbReference type="InterPro" id="IPR036388">
    <property type="entry name" value="WH-like_DNA-bd_sf"/>
</dbReference>
<keyword evidence="3" id="KW-0132">Cell division</keyword>
<feature type="region of interest" description="Disordered" evidence="12">
    <location>
        <begin position="50"/>
        <end position="75"/>
    </location>
</feature>
<keyword evidence="15" id="KW-1185">Reference proteome</keyword>
<dbReference type="GO" id="GO:0005886">
    <property type="term" value="C:plasma membrane"/>
    <property type="evidence" value="ECO:0007669"/>
    <property type="project" value="UniProtKB-SubCell"/>
</dbReference>
<evidence type="ECO:0000256" key="9">
    <source>
        <dbReference type="ARBA" id="ARBA00024784"/>
    </source>
</evidence>
<keyword evidence="4 11" id="KW-0547">Nucleotide-binding</keyword>
<evidence type="ECO:0000313" key="15">
    <source>
        <dbReference type="Proteomes" id="UP000219669"/>
    </source>
</evidence>
<dbReference type="InterPro" id="IPR036390">
    <property type="entry name" value="WH_DNA-bd_sf"/>
</dbReference>
<evidence type="ECO:0000256" key="1">
    <source>
        <dbReference type="ARBA" id="ARBA00004533"/>
    </source>
</evidence>
<dbReference type="GO" id="GO:0005524">
    <property type="term" value="F:ATP binding"/>
    <property type="evidence" value="ECO:0007669"/>
    <property type="project" value="UniProtKB-UniRule"/>
</dbReference>
<dbReference type="GO" id="GO:0007059">
    <property type="term" value="P:chromosome segregation"/>
    <property type="evidence" value="ECO:0007669"/>
    <property type="project" value="UniProtKB-KW"/>
</dbReference>
<evidence type="ECO:0000256" key="3">
    <source>
        <dbReference type="ARBA" id="ARBA00022618"/>
    </source>
</evidence>
<dbReference type="Pfam" id="PF01580">
    <property type="entry name" value="FtsK_SpoIIIE"/>
    <property type="match status" value="1"/>
</dbReference>
<dbReference type="Gene3D" id="1.10.10.10">
    <property type="entry name" value="Winged helix-like DNA-binding domain superfamily/Winged helix DNA-binding domain"/>
    <property type="match status" value="1"/>
</dbReference>
<dbReference type="Proteomes" id="UP000219669">
    <property type="component" value="Unassembled WGS sequence"/>
</dbReference>
<dbReference type="EMBL" id="OCNF01000027">
    <property type="protein sequence ID" value="SOD71290.1"/>
    <property type="molecule type" value="Genomic_DNA"/>
</dbReference>
<evidence type="ECO:0000256" key="2">
    <source>
        <dbReference type="ARBA" id="ARBA00006474"/>
    </source>
</evidence>
<dbReference type="Pfam" id="PF09397">
    <property type="entry name" value="FtsK_gamma"/>
    <property type="match status" value="1"/>
</dbReference>
<evidence type="ECO:0000313" key="14">
    <source>
        <dbReference type="EMBL" id="SOD71290.1"/>
    </source>
</evidence>
<dbReference type="InterPro" id="IPR041027">
    <property type="entry name" value="FtsK_alpha"/>
</dbReference>
<evidence type="ECO:0000256" key="10">
    <source>
        <dbReference type="ARBA" id="ARBA00025923"/>
    </source>
</evidence>
<dbReference type="SUPFAM" id="SSF46785">
    <property type="entry name" value="Winged helix' DNA-binding domain"/>
    <property type="match status" value="1"/>
</dbReference>
<keyword evidence="6 11" id="KW-0067">ATP-binding</keyword>
<organism evidence="14 15">
    <name type="scientific">Alysiella filiformis DSM 16848</name>
    <dbReference type="NCBI Taxonomy" id="1120981"/>
    <lineage>
        <taxon>Bacteria</taxon>
        <taxon>Pseudomonadati</taxon>
        <taxon>Pseudomonadota</taxon>
        <taxon>Betaproteobacteria</taxon>
        <taxon>Neisseriales</taxon>
        <taxon>Neisseriaceae</taxon>
        <taxon>Alysiella</taxon>
    </lineage>
</organism>
<evidence type="ECO:0000256" key="12">
    <source>
        <dbReference type="SAM" id="MobiDB-lite"/>
    </source>
</evidence>
<proteinExistence type="inferred from homology"/>
<protein>
    <submittedName>
        <fullName evidence="14">DNA translocase FtsK</fullName>
    </submittedName>
</protein>
<feature type="compositionally biased region" description="Pro residues" evidence="12">
    <location>
        <begin position="184"/>
        <end position="197"/>
    </location>
</feature>
<dbReference type="CDD" id="cd01127">
    <property type="entry name" value="TrwB_TraG_TraD_VirD4"/>
    <property type="match status" value="1"/>
</dbReference>
<dbReference type="RefSeq" id="WP_097115091.1">
    <property type="nucleotide sequence ID" value="NZ_CP083931.1"/>
</dbReference>
<dbReference type="GO" id="GO:0051301">
    <property type="term" value="P:cell division"/>
    <property type="evidence" value="ECO:0007669"/>
    <property type="project" value="UniProtKB-KW"/>
</dbReference>
<evidence type="ECO:0000256" key="5">
    <source>
        <dbReference type="ARBA" id="ARBA00022829"/>
    </source>
</evidence>
<feature type="compositionally biased region" description="Acidic residues" evidence="12">
    <location>
        <begin position="54"/>
        <end position="67"/>
    </location>
</feature>
<reference evidence="14 15" key="1">
    <citation type="submission" date="2017-09" db="EMBL/GenBank/DDBJ databases">
        <authorList>
            <person name="Ehlers B."/>
            <person name="Leendertz F.H."/>
        </authorList>
    </citation>
    <scope>NUCLEOTIDE SEQUENCE [LARGE SCALE GENOMIC DNA]</scope>
    <source>
        <strain evidence="14 15">DSM 16848</strain>
    </source>
</reference>
<evidence type="ECO:0000256" key="11">
    <source>
        <dbReference type="PROSITE-ProRule" id="PRU00289"/>
    </source>
</evidence>
<dbReference type="PANTHER" id="PTHR22683:SF41">
    <property type="entry name" value="DNA TRANSLOCASE FTSK"/>
    <property type="match status" value="1"/>
</dbReference>
<comment type="function">
    <text evidence="9">Essential cell division protein that coordinates cell division and chromosome segregation. The N-terminus is involved in assembly of the cell-division machinery. The C-terminus functions as a DNA motor that moves dsDNA in an ATP-dependent manner towards the dif recombination site, which is located within the replication terminus region. Translocation stops specifically at Xer-dif sites, where FtsK interacts with the Xer recombinase, allowing activation of chromosome unlinking by recombination. FtsK orienting polar sequences (KOPS) guide the direction of DNA translocation. FtsK can remove proteins from DNA as it translocates, but translocation stops specifically at XerCD-dif site, thereby preventing removal of XerC and XerD from dif.</text>
</comment>
<gene>
    <name evidence="14" type="ORF">SAMN02746062_02142</name>
</gene>
<dbReference type="PROSITE" id="PS50901">
    <property type="entry name" value="FTSK"/>
    <property type="match status" value="1"/>
</dbReference>
<feature type="region of interest" description="Disordered" evidence="12">
    <location>
        <begin position="98"/>
        <end position="161"/>
    </location>
</feature>
<comment type="subunit">
    <text evidence="10">Homohexamer. Forms a ring that surrounds DNA.</text>
</comment>
<feature type="region of interest" description="Disordered" evidence="12">
    <location>
        <begin position="469"/>
        <end position="491"/>
    </location>
</feature>
<dbReference type="SMART" id="SM00843">
    <property type="entry name" value="Ftsk_gamma"/>
    <property type="match status" value="1"/>
</dbReference>
<keyword evidence="8" id="KW-0131">Cell cycle</keyword>
<comment type="subcellular location">
    <subcellularLocation>
        <location evidence="1">Cell inner membrane</location>
    </subcellularLocation>
</comment>
<dbReference type="Gene3D" id="3.40.50.300">
    <property type="entry name" value="P-loop containing nucleotide triphosphate hydrolases"/>
    <property type="match status" value="1"/>
</dbReference>
<dbReference type="SUPFAM" id="SSF52540">
    <property type="entry name" value="P-loop containing nucleoside triphosphate hydrolases"/>
    <property type="match status" value="1"/>
</dbReference>
<evidence type="ECO:0000259" key="13">
    <source>
        <dbReference type="PROSITE" id="PS50901"/>
    </source>
</evidence>
<accession>A0A286EK22</accession>
<feature type="binding site" evidence="11">
    <location>
        <begin position="650"/>
        <end position="657"/>
    </location>
    <ligand>
        <name>ATP</name>
        <dbReference type="ChEBI" id="CHEBI:30616"/>
    </ligand>
</feature>
<dbReference type="PANTHER" id="PTHR22683">
    <property type="entry name" value="SPORULATION PROTEIN RELATED"/>
    <property type="match status" value="1"/>
</dbReference>
<dbReference type="FunFam" id="3.40.50.300:FF:000209">
    <property type="entry name" value="Cell division protein FtsK"/>
    <property type="match status" value="1"/>
</dbReference>
<dbReference type="InterPro" id="IPR027417">
    <property type="entry name" value="P-loop_NTPase"/>
</dbReference>
<keyword evidence="7" id="KW-0238">DNA-binding</keyword>
<dbReference type="OrthoDB" id="9807790at2"/>
<sequence length="985" mass="110069">MWIFLFILVPAAVLAVMLYYYNKQERAWQKEVEQYQDTALLDPNQAASEIAPNENEDEENENEENDFDSTPSNHTAAHDENAIYAHILPQPQSVMGFRQPERQRSNRSEAQPYTALESHKEEKTNPEQPQNFQPKQTISDSTDPISPQAAHLNDENDEDEQAWDAPHHFQEVAHDMPSESDDNPPTPTETPPEPEPPVQAAQPTRAITFELVEPPRRDVITFEETVRNLRHPLRPQLETVKLNTSSRLSIPKAKRPAPNLEIITLETALRDWQNVEDSIAALPEPIKPQPQAELLATFSSVRERTLQRDDLLSNKYKAPSDAETIGMDDIRDSLMRQRRARHHQTIAEAPIHSTILHVIPENEVMANLARTDSPINRRTKTKRSAPLNEASLITVQAAPTKKHDDDLYRVPPTEDMLMRFAKQRQQLSLAHPVAVAEPAFVPDMHFAAPQIMENYGDFQSYHLPQAFSGSLNHDHNDPDEEWGNQDPAAYPISTSYPLPSTQLLLPPQFNHEAVQSAEQLLENGILIEEKLAEFKVKVKVVDAVSGPVITRYEIEPDTGVRGNAVLNLEKDLARLLGKTSIRVVETIPDKNCMGIELPNPRRQIIRISEIFNSPEFAESRSKLTLALGQDITGSPVVTDLAKAPHLLVAGTTGSGKSVGVNSMILSLLFKATPDDVRLIMIDPKMLELSVYEGIPHLLAPVITDMKYAANALNWCVNEMEKRYRLMSHLGVRNLTGYNMKIVDAQMRGEKYANPFSLTPEEPEPLEKLPFIVVVVDEFADLMMIAGKQVEQHIARLAQKARAAGIHLILATQRPSVDVITGLIKANIPTRIAFQVSSKIDSRTILDQMGAENLLGQGDMLFLPPGTGYPQRVHGAFVADSEVHQVVEYLKQFGEPDYIDAILSPESDDFAPAGSYNSDKGELFDQAVETVLRTQKTSISALQRHLGIGYNKAAILIEQMEAEGILSAADRSGKRTILSRNPNADE</sequence>
<keyword evidence="5" id="KW-0159">Chromosome partition</keyword>
<dbReference type="AlphaFoldDB" id="A0A286EK22"/>
<feature type="compositionally biased region" description="Polar residues" evidence="12">
    <location>
        <begin position="126"/>
        <end position="145"/>
    </location>
</feature>
<dbReference type="InterPro" id="IPR050206">
    <property type="entry name" value="FtsK/SpoIIIE/SftA"/>
</dbReference>
<evidence type="ECO:0000256" key="8">
    <source>
        <dbReference type="ARBA" id="ARBA00023306"/>
    </source>
</evidence>
<name>A0A286EK22_9NEIS</name>
<dbReference type="InterPro" id="IPR018541">
    <property type="entry name" value="Ftsk_gamma"/>
</dbReference>
<dbReference type="GO" id="GO:0003677">
    <property type="term" value="F:DNA binding"/>
    <property type="evidence" value="ECO:0007669"/>
    <property type="project" value="UniProtKB-KW"/>
</dbReference>
<feature type="region of interest" description="Disordered" evidence="12">
    <location>
        <begin position="174"/>
        <end position="200"/>
    </location>
</feature>
<dbReference type="Pfam" id="PF17854">
    <property type="entry name" value="FtsK_alpha"/>
    <property type="match status" value="1"/>
</dbReference>
<dbReference type="InterPro" id="IPR002543">
    <property type="entry name" value="FtsK_dom"/>
</dbReference>
<feature type="domain" description="FtsK" evidence="13">
    <location>
        <begin position="633"/>
        <end position="842"/>
    </location>
</feature>
<evidence type="ECO:0000256" key="7">
    <source>
        <dbReference type="ARBA" id="ARBA00023125"/>
    </source>
</evidence>
<evidence type="ECO:0000256" key="6">
    <source>
        <dbReference type="ARBA" id="ARBA00022840"/>
    </source>
</evidence>